<dbReference type="Pfam" id="PF12487">
    <property type="entry name" value="DUF3703"/>
    <property type="match status" value="1"/>
</dbReference>
<gene>
    <name evidence="1" type="ORF">DSM107010_06830</name>
</gene>
<evidence type="ECO:0000313" key="1">
    <source>
        <dbReference type="EMBL" id="RUT14200.1"/>
    </source>
</evidence>
<name>A0AB37URV7_9CYAN</name>
<reference evidence="1 2" key="1">
    <citation type="journal article" date="2019" name="Genome Biol. Evol.">
        <title>Day and night: Metabolic profiles and evolutionary relationships of six axenic non-marine cyanobacteria.</title>
        <authorList>
            <person name="Will S.E."/>
            <person name="Henke P."/>
            <person name="Boedeker C."/>
            <person name="Huang S."/>
            <person name="Brinkmann H."/>
            <person name="Rohde M."/>
            <person name="Jarek M."/>
            <person name="Friedl T."/>
            <person name="Seufert S."/>
            <person name="Schumacher M."/>
            <person name="Overmann J."/>
            <person name="Neumann-Schaal M."/>
            <person name="Petersen J."/>
        </authorList>
    </citation>
    <scope>NUCLEOTIDE SEQUENCE [LARGE SCALE GENOMIC DNA]</scope>
    <source>
        <strain evidence="1 2">SAG 39.79</strain>
    </source>
</reference>
<dbReference type="Proteomes" id="UP000282574">
    <property type="component" value="Unassembled WGS sequence"/>
</dbReference>
<dbReference type="EMBL" id="RSCK01000003">
    <property type="protein sequence ID" value="RUT14200.1"/>
    <property type="molecule type" value="Genomic_DNA"/>
</dbReference>
<proteinExistence type="predicted"/>
<evidence type="ECO:0000313" key="2">
    <source>
        <dbReference type="Proteomes" id="UP000282574"/>
    </source>
</evidence>
<accession>A0AB37URV7</accession>
<dbReference type="InterPro" id="IPR022172">
    <property type="entry name" value="DUF3703"/>
</dbReference>
<sequence length="114" mass="13117">MKAIVRQHFETEIRKARAAIQTGNFADAWVALQRSHVLGQAYPLPHAIAHWEMLKLAWRQRDLKEIAGQLIPTVLAIPLTLLFGRKRYLRDGRVNISDSERISIPNDLLQILEQ</sequence>
<keyword evidence="2" id="KW-1185">Reference proteome</keyword>
<organism evidence="1 2">
    <name type="scientific">Chroococcidiopsis cubana SAG 39.79</name>
    <dbReference type="NCBI Taxonomy" id="388085"/>
    <lineage>
        <taxon>Bacteria</taxon>
        <taxon>Bacillati</taxon>
        <taxon>Cyanobacteriota</taxon>
        <taxon>Cyanophyceae</taxon>
        <taxon>Chroococcidiopsidales</taxon>
        <taxon>Chroococcidiopsidaceae</taxon>
        <taxon>Chroococcidiopsis</taxon>
    </lineage>
</organism>
<protein>
    <recommendedName>
        <fullName evidence="3">DUF3703 domain-containing protein</fullName>
    </recommendedName>
</protein>
<dbReference type="RefSeq" id="WP_106165996.1">
    <property type="nucleotide sequence ID" value="NZ_JAVKZF010000005.1"/>
</dbReference>
<evidence type="ECO:0008006" key="3">
    <source>
        <dbReference type="Google" id="ProtNLM"/>
    </source>
</evidence>
<comment type="caution">
    <text evidence="1">The sequence shown here is derived from an EMBL/GenBank/DDBJ whole genome shotgun (WGS) entry which is preliminary data.</text>
</comment>
<dbReference type="AlphaFoldDB" id="A0AB37URV7"/>